<reference evidence="1" key="1">
    <citation type="submission" date="2020-04" db="EMBL/GenBank/DDBJ databases">
        <title>A chromosome-scale assembly and high-density genetic map of the yellow drum (Nibea albiflora) genome.</title>
        <authorList>
            <person name="Xu D."/>
            <person name="Zhang W."/>
            <person name="Chen R."/>
            <person name="Tan P."/>
            <person name="Wang L."/>
            <person name="Song H."/>
            <person name="Tian L."/>
            <person name="Zhu Q."/>
            <person name="Wang B."/>
        </authorList>
    </citation>
    <scope>NUCLEOTIDE SEQUENCE</scope>
    <source>
        <strain evidence="1">ZJHYS-2018</strain>
    </source>
</reference>
<sequence>MFYVSQKKESEKPVRRQCTIRSLEEALKREKKAKAFLEEALDKEEKAYDALKEDLKKERKENDFLEDALDKEEKACDSLIEDLKNERKARDLLEEALENEEKSKAELQDALKQEQKQKHSLEKSLKEVQDELDLMKTKVARLKKSHQEETARLEGTITEIKDVLVSNQKLTADLKKDLEVSVQQKKEMAEREMANCAEIKALQERLMKQKKESLEKDEDIKSLHFKIQTNFEAKDIVSSLQEKVKQQAADLKEESEKNCALKRDYEAAVSQQRKDQDKLDHLIQDNQDLVSQKKMLQDKFDAALKKLDQKQLQEGREDRHCSRLEEVCFSESSENTQKQKEELSLKTVALEKSLMAEKHLKSSLKKEKKHYEKMLQRQESAATFVKDQLKEASAKSESLMYDLQTLKMDNADIRAKFNALEKANDELISQHSSLVKCHEEIISKKNQTISEGHRTITELECMVNRLRAQQAENKTRQATAEVALKYETTKNIELQQKVDQISSCLDEERATCEKYRVELKESLRRQIEILEQNQIRQYRQPMFSPPPYTAMPF</sequence>
<organism evidence="1 2">
    <name type="scientific">Nibea albiflora</name>
    <name type="common">Yellow drum</name>
    <name type="synonym">Corvina albiflora</name>
    <dbReference type="NCBI Taxonomy" id="240163"/>
    <lineage>
        <taxon>Eukaryota</taxon>
        <taxon>Metazoa</taxon>
        <taxon>Chordata</taxon>
        <taxon>Craniata</taxon>
        <taxon>Vertebrata</taxon>
        <taxon>Euteleostomi</taxon>
        <taxon>Actinopterygii</taxon>
        <taxon>Neopterygii</taxon>
        <taxon>Teleostei</taxon>
        <taxon>Neoteleostei</taxon>
        <taxon>Acanthomorphata</taxon>
        <taxon>Eupercaria</taxon>
        <taxon>Sciaenidae</taxon>
        <taxon>Nibea</taxon>
    </lineage>
</organism>
<dbReference type="Proteomes" id="UP000805704">
    <property type="component" value="Chromosome 13"/>
</dbReference>
<evidence type="ECO:0000313" key="1">
    <source>
        <dbReference type="EMBL" id="KAG8011880.1"/>
    </source>
</evidence>
<evidence type="ECO:0000313" key="2">
    <source>
        <dbReference type="Proteomes" id="UP000805704"/>
    </source>
</evidence>
<keyword evidence="2" id="KW-1185">Reference proteome</keyword>
<comment type="caution">
    <text evidence="1">The sequence shown here is derived from an EMBL/GenBank/DDBJ whole genome shotgun (WGS) entry which is preliminary data.</text>
</comment>
<accession>A0ACB7FCZ6</accession>
<proteinExistence type="predicted"/>
<dbReference type="EMBL" id="CM024801">
    <property type="protein sequence ID" value="KAG8011880.1"/>
    <property type="molecule type" value="Genomic_DNA"/>
</dbReference>
<name>A0ACB7FCZ6_NIBAL</name>
<gene>
    <name evidence="1" type="ORF">GBF38_004258</name>
</gene>
<protein>
    <submittedName>
        <fullName evidence="1">Uncharacterized protein</fullName>
    </submittedName>
</protein>